<organism evidence="1">
    <name type="scientific">hydrothermal vent metagenome</name>
    <dbReference type="NCBI Taxonomy" id="652676"/>
    <lineage>
        <taxon>unclassified sequences</taxon>
        <taxon>metagenomes</taxon>
        <taxon>ecological metagenomes</taxon>
    </lineage>
</organism>
<gene>
    <name evidence="1" type="ORF">MNBD_NITROSPIRAE02-902</name>
</gene>
<accession>A0A3B1D848</accession>
<evidence type="ECO:0000313" key="1">
    <source>
        <dbReference type="EMBL" id="VAX32324.1"/>
    </source>
</evidence>
<dbReference type="PANTHER" id="PTHR36454">
    <property type="entry name" value="LMO2823 PROTEIN"/>
    <property type="match status" value="1"/>
</dbReference>
<proteinExistence type="predicted"/>
<dbReference type="InterPro" id="IPR008323">
    <property type="entry name" value="UCP033563"/>
</dbReference>
<dbReference type="EMBL" id="UOGH01000249">
    <property type="protein sequence ID" value="VAX32324.1"/>
    <property type="molecule type" value="Genomic_DNA"/>
</dbReference>
<reference evidence="1" key="1">
    <citation type="submission" date="2018-06" db="EMBL/GenBank/DDBJ databases">
        <authorList>
            <person name="Zhirakovskaya E."/>
        </authorList>
    </citation>
    <scope>NUCLEOTIDE SEQUENCE</scope>
</reference>
<sequence length="151" mass="17366">MTEILPFRGVIYDTRMVKGEDVVSPPYDVITPELKDALYSKSPYNIVKIDFGKDLPGDNDSENRYTRANKYLNDWLSKGVLKETENPSFYLYEVEYTVGNEKKVMRGLFGRVRITELCDGIYPHEATHSKPKADRLNLMHHCNANLSPIFS</sequence>
<feature type="non-terminal residue" evidence="1">
    <location>
        <position position="151"/>
    </location>
</feature>
<name>A0A3B1D848_9ZZZZ</name>
<evidence type="ECO:0008006" key="2">
    <source>
        <dbReference type="Google" id="ProtNLM"/>
    </source>
</evidence>
<protein>
    <recommendedName>
        <fullName evidence="2">DUF1015 domain-containing protein</fullName>
    </recommendedName>
</protein>
<dbReference type="PANTHER" id="PTHR36454:SF1">
    <property type="entry name" value="DUF1015 DOMAIN-CONTAINING PROTEIN"/>
    <property type="match status" value="1"/>
</dbReference>
<dbReference type="Pfam" id="PF06245">
    <property type="entry name" value="DUF1015"/>
    <property type="match status" value="1"/>
</dbReference>
<dbReference type="AlphaFoldDB" id="A0A3B1D848"/>